<dbReference type="OrthoDB" id="2902045at2"/>
<feature type="coiled-coil region" evidence="1">
    <location>
        <begin position="100"/>
        <end position="132"/>
    </location>
</feature>
<sequence length="284" mass="32096">MSYLQTQGITGNRIPSNGMYVGTNNGNGKENSWKLVFGDEARKINPLHDVNVGRNNLITSAIQNDDWSAYNEFEAKQHPAWYEKVDGTYQPNKVYYGNLIESKIRALKEAQAENDQEKIEIWSKSLEEAIEDFNNAPGIVPYVVGLNHNEQTAAANGVPEPGDDYFDSKWNSNIVASQGKFEQNMWYDNAIFAEDKELKQHVETLVAGTFPTSKEFNDQVQVANEVKTPKAVEVAEKVEPEQVTLAEQEETKATEDDISLQSIFLHNLKFAFKPNLNVVEELYK</sequence>
<dbReference type="EMBL" id="OBQC01000001">
    <property type="protein sequence ID" value="SOC34864.1"/>
    <property type="molecule type" value="Genomic_DNA"/>
</dbReference>
<name>A0A285TYW0_9BACL</name>
<proteinExistence type="predicted"/>
<evidence type="ECO:0000313" key="4">
    <source>
        <dbReference type="Proteomes" id="UP000219252"/>
    </source>
</evidence>
<keyword evidence="1" id="KW-0175">Coiled coil</keyword>
<evidence type="ECO:0000256" key="2">
    <source>
        <dbReference type="SAM" id="MobiDB-lite"/>
    </source>
</evidence>
<keyword evidence="4" id="KW-1185">Reference proteome</keyword>
<evidence type="ECO:0000313" key="3">
    <source>
        <dbReference type="EMBL" id="SOC34864.1"/>
    </source>
</evidence>
<dbReference type="Proteomes" id="UP000219252">
    <property type="component" value="Unassembled WGS sequence"/>
</dbReference>
<gene>
    <name evidence="3" type="ORF">SAMN05877842_101135</name>
</gene>
<dbReference type="RefSeq" id="WP_097147704.1">
    <property type="nucleotide sequence ID" value="NZ_OBQC01000001.1"/>
</dbReference>
<dbReference type="AlphaFoldDB" id="A0A285TYW0"/>
<feature type="compositionally biased region" description="Polar residues" evidence="2">
    <location>
        <begin position="1"/>
        <end position="15"/>
    </location>
</feature>
<organism evidence="3 4">
    <name type="scientific">Ureibacillus acetophenoni</name>
    <dbReference type="NCBI Taxonomy" id="614649"/>
    <lineage>
        <taxon>Bacteria</taxon>
        <taxon>Bacillati</taxon>
        <taxon>Bacillota</taxon>
        <taxon>Bacilli</taxon>
        <taxon>Bacillales</taxon>
        <taxon>Caryophanaceae</taxon>
        <taxon>Ureibacillus</taxon>
    </lineage>
</organism>
<reference evidence="4" key="1">
    <citation type="submission" date="2017-08" db="EMBL/GenBank/DDBJ databases">
        <authorList>
            <person name="Varghese N."/>
            <person name="Submissions S."/>
        </authorList>
    </citation>
    <scope>NUCLEOTIDE SEQUENCE [LARGE SCALE GENOMIC DNA]</scope>
    <source>
        <strain evidence="4">JC23</strain>
    </source>
</reference>
<evidence type="ECO:0000256" key="1">
    <source>
        <dbReference type="SAM" id="Coils"/>
    </source>
</evidence>
<accession>A0A285TYW0</accession>
<protein>
    <submittedName>
        <fullName evidence="3">Uncharacterized protein</fullName>
    </submittedName>
</protein>
<feature type="region of interest" description="Disordered" evidence="2">
    <location>
        <begin position="1"/>
        <end position="25"/>
    </location>
</feature>